<feature type="transmembrane region" description="Helical" evidence="8">
    <location>
        <begin position="311"/>
        <end position="330"/>
    </location>
</feature>
<feature type="transmembrane region" description="Helical" evidence="8">
    <location>
        <begin position="116"/>
        <end position="134"/>
    </location>
</feature>
<feature type="transmembrane region" description="Helical" evidence="8">
    <location>
        <begin position="238"/>
        <end position="259"/>
    </location>
</feature>
<keyword evidence="2" id="KW-0813">Transport</keyword>
<feature type="compositionally biased region" description="Basic and acidic residues" evidence="7">
    <location>
        <begin position="479"/>
        <end position="488"/>
    </location>
</feature>
<evidence type="ECO:0000256" key="3">
    <source>
        <dbReference type="ARBA" id="ARBA00022475"/>
    </source>
</evidence>
<evidence type="ECO:0000256" key="2">
    <source>
        <dbReference type="ARBA" id="ARBA00022448"/>
    </source>
</evidence>
<dbReference type="RefSeq" id="WP_083288335.1">
    <property type="nucleotide sequence ID" value="NZ_FNUC01000004.1"/>
</dbReference>
<sequence>MTDAPPVAAGRQLPRALTPFRTPAYRRLAVALVLSTFATGVWIVAQVWEVIRLGGGPAQLSVVSTAAAVGVLLPALLAGVVADRVPQKTILLCVAGIELGGMSLVAVLSLTDVTRLWHLAAVAFVTGVGMAFYYPAYSAWLPALVPESDLMAVNGFEGMVRPTIGQAAGPAVAGAVVGMANPGSAVLVAAGAAALGLLALTTVPKTAVRRELPAEAVAHPVRTAVADMREGLAYMWRTPWLLATLLFASLMILVLMGPLEVLTPFIIKDRLGGGPGDHAWVLGAFGIGGAVGSLIMASMRMPRRYLTWMNLLWGVGCLPMIVIGFAGSVWVVIGSAFLLGAMFSAPMVIWGTLLQRRVPPALLGRVASLDFFVSISLMPVSMALAGPISQLIGLRATFVIAGVVPALVAVVAIIWAKLPADELAHPLRDEPESERGPARGPGDGPDDELGGDHDGGPGGHDGGPGGDLSAVIPAPTPGAEREPVPDPA</sequence>
<evidence type="ECO:0000256" key="4">
    <source>
        <dbReference type="ARBA" id="ARBA00022692"/>
    </source>
</evidence>
<evidence type="ECO:0000256" key="6">
    <source>
        <dbReference type="ARBA" id="ARBA00023136"/>
    </source>
</evidence>
<gene>
    <name evidence="9" type="ORF">SAMN04488561_4157</name>
</gene>
<feature type="transmembrane region" description="Helical" evidence="8">
    <location>
        <begin position="60"/>
        <end position="82"/>
    </location>
</feature>
<keyword evidence="6 8" id="KW-0472">Membrane</keyword>
<comment type="subcellular location">
    <subcellularLocation>
        <location evidence="1">Cell membrane</location>
        <topology evidence="1">Multi-pass membrane protein</topology>
    </subcellularLocation>
</comment>
<evidence type="ECO:0000256" key="8">
    <source>
        <dbReference type="SAM" id="Phobius"/>
    </source>
</evidence>
<evidence type="ECO:0000313" key="10">
    <source>
        <dbReference type="Proteomes" id="UP000181980"/>
    </source>
</evidence>
<dbReference type="InterPro" id="IPR010290">
    <property type="entry name" value="TM_effector"/>
</dbReference>
<dbReference type="OrthoDB" id="69054at2"/>
<dbReference type="GO" id="GO:0005886">
    <property type="term" value="C:plasma membrane"/>
    <property type="evidence" value="ECO:0007669"/>
    <property type="project" value="UniProtKB-SubCell"/>
</dbReference>
<feature type="transmembrane region" description="Helical" evidence="8">
    <location>
        <begin position="336"/>
        <end position="354"/>
    </location>
</feature>
<dbReference type="PANTHER" id="PTHR23513:SF11">
    <property type="entry name" value="STAPHYLOFERRIN A TRANSPORTER"/>
    <property type="match status" value="1"/>
</dbReference>
<evidence type="ECO:0000256" key="5">
    <source>
        <dbReference type="ARBA" id="ARBA00022989"/>
    </source>
</evidence>
<keyword evidence="3" id="KW-1003">Cell membrane</keyword>
<dbReference type="SUPFAM" id="SSF103473">
    <property type="entry name" value="MFS general substrate transporter"/>
    <property type="match status" value="1"/>
</dbReference>
<feature type="transmembrane region" description="Helical" evidence="8">
    <location>
        <begin position="279"/>
        <end position="299"/>
    </location>
</feature>
<keyword evidence="4 8" id="KW-0812">Transmembrane</keyword>
<dbReference type="Pfam" id="PF05977">
    <property type="entry name" value="MFS_3"/>
    <property type="match status" value="1"/>
</dbReference>
<accession>A0A1H5PG05</accession>
<dbReference type="CDD" id="cd06173">
    <property type="entry name" value="MFS_MefA_like"/>
    <property type="match status" value="1"/>
</dbReference>
<feature type="compositionally biased region" description="Gly residues" evidence="7">
    <location>
        <begin position="456"/>
        <end position="466"/>
    </location>
</feature>
<feature type="transmembrane region" description="Helical" evidence="8">
    <location>
        <begin position="392"/>
        <end position="416"/>
    </location>
</feature>
<dbReference type="STRING" id="561176.SAMN04488561_4157"/>
<proteinExistence type="predicted"/>
<evidence type="ECO:0000256" key="7">
    <source>
        <dbReference type="SAM" id="MobiDB-lite"/>
    </source>
</evidence>
<dbReference type="Gene3D" id="1.20.1250.20">
    <property type="entry name" value="MFS general substrate transporter like domains"/>
    <property type="match status" value="1"/>
</dbReference>
<feature type="compositionally biased region" description="Basic and acidic residues" evidence="7">
    <location>
        <begin position="425"/>
        <end position="437"/>
    </location>
</feature>
<name>A0A1H5PG05_9ACTN</name>
<feature type="transmembrane region" description="Helical" evidence="8">
    <location>
        <begin position="28"/>
        <end position="48"/>
    </location>
</feature>
<dbReference type="Proteomes" id="UP000181980">
    <property type="component" value="Unassembled WGS sequence"/>
</dbReference>
<keyword evidence="10" id="KW-1185">Reference proteome</keyword>
<evidence type="ECO:0000313" key="9">
    <source>
        <dbReference type="EMBL" id="SEF11991.1"/>
    </source>
</evidence>
<feature type="region of interest" description="Disordered" evidence="7">
    <location>
        <begin position="425"/>
        <end position="488"/>
    </location>
</feature>
<dbReference type="AlphaFoldDB" id="A0A1H5PG05"/>
<dbReference type="InterPro" id="IPR036259">
    <property type="entry name" value="MFS_trans_sf"/>
</dbReference>
<evidence type="ECO:0000256" key="1">
    <source>
        <dbReference type="ARBA" id="ARBA00004651"/>
    </source>
</evidence>
<protein>
    <submittedName>
        <fullName evidence="9">Predicted arabinose efflux permease, MFS family</fullName>
    </submittedName>
</protein>
<organism evidence="9 10">
    <name type="scientific">Jiangella alba</name>
    <dbReference type="NCBI Taxonomy" id="561176"/>
    <lineage>
        <taxon>Bacteria</taxon>
        <taxon>Bacillati</taxon>
        <taxon>Actinomycetota</taxon>
        <taxon>Actinomycetes</taxon>
        <taxon>Jiangellales</taxon>
        <taxon>Jiangellaceae</taxon>
        <taxon>Jiangella</taxon>
    </lineage>
</organism>
<reference evidence="10" key="1">
    <citation type="submission" date="2016-10" db="EMBL/GenBank/DDBJ databases">
        <authorList>
            <person name="Varghese N."/>
            <person name="Submissions S."/>
        </authorList>
    </citation>
    <scope>NUCLEOTIDE SEQUENCE [LARGE SCALE GENOMIC DNA]</scope>
    <source>
        <strain evidence="10">DSM 45237</strain>
    </source>
</reference>
<dbReference type="PANTHER" id="PTHR23513">
    <property type="entry name" value="INTEGRAL MEMBRANE EFFLUX PROTEIN-RELATED"/>
    <property type="match status" value="1"/>
</dbReference>
<feature type="transmembrane region" description="Helical" evidence="8">
    <location>
        <begin position="366"/>
        <end position="386"/>
    </location>
</feature>
<keyword evidence="5 8" id="KW-1133">Transmembrane helix</keyword>
<dbReference type="EMBL" id="FNUC01000004">
    <property type="protein sequence ID" value="SEF11991.1"/>
    <property type="molecule type" value="Genomic_DNA"/>
</dbReference>